<dbReference type="Pfam" id="PF01544">
    <property type="entry name" value="CorA"/>
    <property type="match status" value="1"/>
</dbReference>
<feature type="region of interest" description="Disordered" evidence="1">
    <location>
        <begin position="250"/>
        <end position="277"/>
    </location>
</feature>
<evidence type="ECO:0000313" key="3">
    <source>
        <dbReference type="Proteomes" id="UP001437256"/>
    </source>
</evidence>
<dbReference type="InterPro" id="IPR044089">
    <property type="entry name" value="Alr1-like"/>
</dbReference>
<organism evidence="2 3">
    <name type="scientific">Marasmius tenuissimus</name>
    <dbReference type="NCBI Taxonomy" id="585030"/>
    <lineage>
        <taxon>Eukaryota</taxon>
        <taxon>Fungi</taxon>
        <taxon>Dikarya</taxon>
        <taxon>Basidiomycota</taxon>
        <taxon>Agaricomycotina</taxon>
        <taxon>Agaricomycetes</taxon>
        <taxon>Agaricomycetidae</taxon>
        <taxon>Agaricales</taxon>
        <taxon>Marasmiineae</taxon>
        <taxon>Marasmiaceae</taxon>
        <taxon>Marasmius</taxon>
    </lineage>
</organism>
<dbReference type="SUPFAM" id="SSF143865">
    <property type="entry name" value="CorA soluble domain-like"/>
    <property type="match status" value="1"/>
</dbReference>
<sequence>MLPLQDVAAPSRPASFTDLANLLAGGKGKSKEVSEPESSPQRPQVSLPAWFLDVASPTWDDMRAIGRLLHLHPLTLEDILQKEPREKLEAFPKLGYSFISFRAVESQTFREKARQHKLDTTNEEDEEGLMGEANVYLVIFNEGICLFHFMDISEHTERVRNKLISFAESTTMSSAWIAHGLLDSIVDSFFPCLDEIEKEIANVEELVFEGDRTNDTQTPVQPEDTQSTTRRWIPKLPSFFGPSESTIEGTELVKIPSSPSSPPLEKEKEKDETDTYRGSLATKTRFALPRPPMALMQKRFLRFFRSRFRLSKGEKSSPPSTTYVNLRRIARTRKLVTSLTRVLASKADVIAQIRKRMVSGLGGASSAEDLEVAIYMGDVQGYSYVRSHTLALHTDQRSLDHILTLQHSLSHYDRMLNQSYPIYLRQLRMQLAFAKSNTDKALIMLTTVSIAILCAQSVIGK</sequence>
<dbReference type="Proteomes" id="UP001437256">
    <property type="component" value="Unassembled WGS sequence"/>
</dbReference>
<evidence type="ECO:0000256" key="1">
    <source>
        <dbReference type="SAM" id="MobiDB-lite"/>
    </source>
</evidence>
<evidence type="ECO:0000313" key="2">
    <source>
        <dbReference type="EMBL" id="KAL0071874.1"/>
    </source>
</evidence>
<dbReference type="InterPro" id="IPR045861">
    <property type="entry name" value="CorA_cytoplasmic_dom"/>
</dbReference>
<proteinExistence type="predicted"/>
<dbReference type="PANTHER" id="PTHR21535">
    <property type="entry name" value="MAGNESIUM AND COBALT TRANSPORT PROTEIN/MITOCHONDRIAL IMPORT INNER MEMBRANE TRANSLOCASE SUBUNIT TIM8"/>
    <property type="match status" value="1"/>
</dbReference>
<feature type="compositionally biased region" description="Basic and acidic residues" evidence="1">
    <location>
        <begin position="264"/>
        <end position="275"/>
    </location>
</feature>
<comment type="caution">
    <text evidence="2">The sequence shown here is derived from an EMBL/GenBank/DDBJ whole genome shotgun (WGS) entry which is preliminary data.</text>
</comment>
<dbReference type="PANTHER" id="PTHR21535:SF90">
    <property type="entry name" value="CORA METAL ION TRANSPORTER"/>
    <property type="match status" value="1"/>
</dbReference>
<dbReference type="CDD" id="cd12829">
    <property type="entry name" value="Alr1p-like"/>
    <property type="match status" value="1"/>
</dbReference>
<dbReference type="Gene3D" id="1.20.58.340">
    <property type="entry name" value="Magnesium transport protein CorA, transmembrane region"/>
    <property type="match status" value="2"/>
</dbReference>
<keyword evidence="3" id="KW-1185">Reference proteome</keyword>
<dbReference type="InterPro" id="IPR002523">
    <property type="entry name" value="MgTranspt_CorA/ZnTranspt_ZntB"/>
</dbReference>
<name>A0ABR3AFW7_9AGAR</name>
<accession>A0ABR3AFW7</accession>
<reference evidence="2 3" key="1">
    <citation type="submission" date="2024-05" db="EMBL/GenBank/DDBJ databases">
        <title>A draft genome resource for the thread blight pathogen Marasmius tenuissimus strain MS-2.</title>
        <authorList>
            <person name="Yulfo-Soto G.E."/>
            <person name="Baruah I.K."/>
            <person name="Amoako-Attah I."/>
            <person name="Bukari Y."/>
            <person name="Meinhardt L.W."/>
            <person name="Bailey B.A."/>
            <person name="Cohen S.P."/>
        </authorList>
    </citation>
    <scope>NUCLEOTIDE SEQUENCE [LARGE SCALE GENOMIC DNA]</scope>
    <source>
        <strain evidence="2 3">MS-2</strain>
    </source>
</reference>
<protein>
    <submittedName>
        <fullName evidence="2">Uncharacterized protein</fullName>
    </submittedName>
</protein>
<dbReference type="EMBL" id="JBBXMP010000002">
    <property type="protein sequence ID" value="KAL0071874.1"/>
    <property type="molecule type" value="Genomic_DNA"/>
</dbReference>
<dbReference type="Gene3D" id="3.30.460.20">
    <property type="entry name" value="CorA soluble domain-like"/>
    <property type="match status" value="1"/>
</dbReference>
<gene>
    <name evidence="2" type="ORF">AAF712_000796</name>
</gene>